<keyword evidence="2" id="KW-1185">Reference proteome</keyword>
<sequence>MQHMSIGAFNTNLRGLSDDSAFVPIVLHGHTATQSSRADNSVSPVTVLGLLKASGAAPEKGRHTESRCGVRKLGARSVFGTAPRALGWGSSPPRPKDGK</sequence>
<organism evidence="1 2">
    <name type="scientific">Synaphobranchus kaupii</name>
    <name type="common">Kaup's arrowtooth eel</name>
    <dbReference type="NCBI Taxonomy" id="118154"/>
    <lineage>
        <taxon>Eukaryota</taxon>
        <taxon>Metazoa</taxon>
        <taxon>Chordata</taxon>
        <taxon>Craniata</taxon>
        <taxon>Vertebrata</taxon>
        <taxon>Euteleostomi</taxon>
        <taxon>Actinopterygii</taxon>
        <taxon>Neopterygii</taxon>
        <taxon>Teleostei</taxon>
        <taxon>Anguilliformes</taxon>
        <taxon>Synaphobranchidae</taxon>
        <taxon>Synaphobranchus</taxon>
    </lineage>
</organism>
<name>A0A9Q1FCX6_SYNKA</name>
<dbReference type="EMBL" id="JAINUF010000006">
    <property type="protein sequence ID" value="KAJ8355947.1"/>
    <property type="molecule type" value="Genomic_DNA"/>
</dbReference>
<accession>A0A9Q1FCX6</accession>
<comment type="caution">
    <text evidence="1">The sequence shown here is derived from an EMBL/GenBank/DDBJ whole genome shotgun (WGS) entry which is preliminary data.</text>
</comment>
<dbReference type="Proteomes" id="UP001152622">
    <property type="component" value="Chromosome 6"/>
</dbReference>
<evidence type="ECO:0000313" key="2">
    <source>
        <dbReference type="Proteomes" id="UP001152622"/>
    </source>
</evidence>
<reference evidence="1" key="1">
    <citation type="journal article" date="2023" name="Science">
        <title>Genome structures resolve the early diversification of teleost fishes.</title>
        <authorList>
            <person name="Parey E."/>
            <person name="Louis A."/>
            <person name="Montfort J."/>
            <person name="Bouchez O."/>
            <person name="Roques C."/>
            <person name="Iampietro C."/>
            <person name="Lluch J."/>
            <person name="Castinel A."/>
            <person name="Donnadieu C."/>
            <person name="Desvignes T."/>
            <person name="Floi Bucao C."/>
            <person name="Jouanno E."/>
            <person name="Wen M."/>
            <person name="Mejri S."/>
            <person name="Dirks R."/>
            <person name="Jansen H."/>
            <person name="Henkel C."/>
            <person name="Chen W.J."/>
            <person name="Zahm M."/>
            <person name="Cabau C."/>
            <person name="Klopp C."/>
            <person name="Thompson A.W."/>
            <person name="Robinson-Rechavi M."/>
            <person name="Braasch I."/>
            <person name="Lecointre G."/>
            <person name="Bobe J."/>
            <person name="Postlethwait J.H."/>
            <person name="Berthelot C."/>
            <person name="Roest Crollius H."/>
            <person name="Guiguen Y."/>
        </authorList>
    </citation>
    <scope>NUCLEOTIDE SEQUENCE</scope>
    <source>
        <strain evidence="1">WJC10195</strain>
    </source>
</reference>
<proteinExistence type="predicted"/>
<dbReference type="AlphaFoldDB" id="A0A9Q1FCX6"/>
<protein>
    <submittedName>
        <fullName evidence="1">Uncharacterized protein</fullName>
    </submittedName>
</protein>
<evidence type="ECO:0000313" key="1">
    <source>
        <dbReference type="EMBL" id="KAJ8355947.1"/>
    </source>
</evidence>
<gene>
    <name evidence="1" type="ORF">SKAU_G00187410</name>
</gene>